<gene>
    <name evidence="2" type="ORF">TanjilG_06619</name>
</gene>
<dbReference type="Gramene" id="OIW20208">
    <property type="protein sequence ID" value="OIW20208"/>
    <property type="gene ID" value="TanjilG_06619"/>
</dbReference>
<accession>A0A394D9N2</accession>
<dbReference type="Proteomes" id="UP000188354">
    <property type="component" value="Unassembled WGS sequence"/>
</dbReference>
<organism evidence="2 3">
    <name type="scientific">Lupinus angustifolius</name>
    <name type="common">Narrow-leaved blue lupine</name>
    <dbReference type="NCBI Taxonomy" id="3871"/>
    <lineage>
        <taxon>Eukaryota</taxon>
        <taxon>Viridiplantae</taxon>
        <taxon>Streptophyta</taxon>
        <taxon>Embryophyta</taxon>
        <taxon>Tracheophyta</taxon>
        <taxon>Spermatophyta</taxon>
        <taxon>Magnoliopsida</taxon>
        <taxon>eudicotyledons</taxon>
        <taxon>Gunneridae</taxon>
        <taxon>Pentapetalae</taxon>
        <taxon>rosids</taxon>
        <taxon>fabids</taxon>
        <taxon>Fabales</taxon>
        <taxon>Fabaceae</taxon>
        <taxon>Papilionoideae</taxon>
        <taxon>50 kb inversion clade</taxon>
        <taxon>genistoids sensu lato</taxon>
        <taxon>core genistoids</taxon>
        <taxon>Genisteae</taxon>
        <taxon>Lupinus</taxon>
    </lineage>
</organism>
<comment type="caution">
    <text evidence="2">The sequence shown here is derived from an EMBL/GenBank/DDBJ whole genome shotgun (WGS) entry which is preliminary data.</text>
</comment>
<sequence length="101" mass="11428">MRDPPVALLLPAINYDVQPPRTIDDDSTSMDHDQHSSITNVHQDKISSVGLVAHCYKPEGTGNMHQVVRDRMHQVHTGKAHQLVHILGQDYRINWICLGQQ</sequence>
<feature type="region of interest" description="Disordered" evidence="1">
    <location>
        <begin position="20"/>
        <end position="41"/>
    </location>
</feature>
<name>A0A394D9N2_LUPAN</name>
<protein>
    <submittedName>
        <fullName evidence="2">Uncharacterized protein</fullName>
    </submittedName>
</protein>
<dbReference type="AlphaFoldDB" id="A0A394D9N2"/>
<evidence type="ECO:0000256" key="1">
    <source>
        <dbReference type="SAM" id="MobiDB-lite"/>
    </source>
</evidence>
<dbReference type="EMBL" id="MLAU01006917">
    <property type="protein sequence ID" value="OIW20208.1"/>
    <property type="molecule type" value="Genomic_DNA"/>
</dbReference>
<proteinExistence type="predicted"/>
<reference evidence="2 3" key="1">
    <citation type="journal article" date="2017" name="Plant Biotechnol. J.">
        <title>A comprehensive draft genome sequence for lupin (Lupinus angustifolius), an emerging health food: insights into plant-microbe interactions and legume evolution.</title>
        <authorList>
            <person name="Hane J.K."/>
            <person name="Ming Y."/>
            <person name="Kamphuis L.G."/>
            <person name="Nelson M.N."/>
            <person name="Garg G."/>
            <person name="Atkins C.A."/>
            <person name="Bayer P.E."/>
            <person name="Bravo A."/>
            <person name="Bringans S."/>
            <person name="Cannon S."/>
            <person name="Edwards D."/>
            <person name="Foley R."/>
            <person name="Gao L.L."/>
            <person name="Harrison M.J."/>
            <person name="Huang W."/>
            <person name="Hurgobin B."/>
            <person name="Li S."/>
            <person name="Liu C.W."/>
            <person name="McGrath A."/>
            <person name="Morahan G."/>
            <person name="Murray J."/>
            <person name="Weller J."/>
            <person name="Jian J."/>
            <person name="Singh K.B."/>
        </authorList>
    </citation>
    <scope>NUCLEOTIDE SEQUENCE [LARGE SCALE GENOMIC DNA]</scope>
    <source>
        <strain evidence="3">cv. Tanjil</strain>
        <tissue evidence="2">Whole plant</tissue>
    </source>
</reference>
<evidence type="ECO:0000313" key="2">
    <source>
        <dbReference type="EMBL" id="OIW20208.1"/>
    </source>
</evidence>
<keyword evidence="3" id="KW-1185">Reference proteome</keyword>
<evidence type="ECO:0000313" key="3">
    <source>
        <dbReference type="Proteomes" id="UP000188354"/>
    </source>
</evidence>